<dbReference type="InterPro" id="IPR050766">
    <property type="entry name" value="Bact_Lucif_Oxidored"/>
</dbReference>
<evidence type="ECO:0000256" key="2">
    <source>
        <dbReference type="ARBA" id="ARBA00023033"/>
    </source>
</evidence>
<dbReference type="RefSeq" id="WP_306832588.1">
    <property type="nucleotide sequence ID" value="NZ_JAUSRA010000001.1"/>
</dbReference>
<dbReference type="Proteomes" id="UP001240984">
    <property type="component" value="Unassembled WGS sequence"/>
</dbReference>
<keyword evidence="1" id="KW-0560">Oxidoreductase</keyword>
<dbReference type="PANTHER" id="PTHR30137">
    <property type="entry name" value="LUCIFERASE-LIKE MONOOXYGENASE"/>
    <property type="match status" value="1"/>
</dbReference>
<comment type="caution">
    <text evidence="5">The sequence shown here is derived from an EMBL/GenBank/DDBJ whole genome shotgun (WGS) entry which is preliminary data.</text>
</comment>
<sequence>MRVTPAEFGVLSLGDVATDPGTGRRPSEQDRLRAIARIAVTAEEAGFDVFALGEHHEPPYVTSAPAVLLGHLAARTERITLSTATTLITTGDPVRLAEDYATLQHLAGGRLDVVLGRGNSRPVYEWFGQESRTGLALAAERYALLRRLWREEEVDWEGEFRSPLRGFTAVPRPLDGVPPFVWHACTSSLETVELAAAYGDGLFTNHAFLPWAHAARLVNRFRQRFAEHGHAGPARVGLGGQVFVRPHSQDAVREFQPYFDRSPLYGRSLSLADFQASTQLVVGSPQQVIDRTLSAREHVGDYARQLFHIDPAGLPLGTVLDQLELLGGEVLPTLRRETAAAPVSPGRRDDVDQRVRPAGGPA</sequence>
<dbReference type="SUPFAM" id="SSF51679">
    <property type="entry name" value="Bacterial luciferase-like"/>
    <property type="match status" value="1"/>
</dbReference>
<dbReference type="Pfam" id="PF00296">
    <property type="entry name" value="Bac_luciferase"/>
    <property type="match status" value="1"/>
</dbReference>
<feature type="compositionally biased region" description="Basic and acidic residues" evidence="3">
    <location>
        <begin position="346"/>
        <end position="355"/>
    </location>
</feature>
<keyword evidence="2" id="KW-0503">Monooxygenase</keyword>
<dbReference type="InterPro" id="IPR036661">
    <property type="entry name" value="Luciferase-like_sf"/>
</dbReference>
<keyword evidence="6" id="KW-1185">Reference proteome</keyword>
<accession>A0ABT9MXQ5</accession>
<proteinExistence type="predicted"/>
<feature type="region of interest" description="Disordered" evidence="3">
    <location>
        <begin position="339"/>
        <end position="362"/>
    </location>
</feature>
<evidence type="ECO:0000256" key="3">
    <source>
        <dbReference type="SAM" id="MobiDB-lite"/>
    </source>
</evidence>
<evidence type="ECO:0000313" key="5">
    <source>
        <dbReference type="EMBL" id="MDP9796198.1"/>
    </source>
</evidence>
<dbReference type="InterPro" id="IPR023934">
    <property type="entry name" value="LLM_FMN-dep_put"/>
</dbReference>
<evidence type="ECO:0000256" key="1">
    <source>
        <dbReference type="ARBA" id="ARBA00023002"/>
    </source>
</evidence>
<dbReference type="NCBIfam" id="TIGR04036">
    <property type="entry name" value="LLM_CE1758_fam"/>
    <property type="match status" value="1"/>
</dbReference>
<dbReference type="Gene3D" id="3.20.20.30">
    <property type="entry name" value="Luciferase-like domain"/>
    <property type="match status" value="1"/>
</dbReference>
<evidence type="ECO:0000313" key="6">
    <source>
        <dbReference type="Proteomes" id="UP001240984"/>
    </source>
</evidence>
<dbReference type="PANTHER" id="PTHR30137:SF8">
    <property type="entry name" value="BLR5498 PROTEIN"/>
    <property type="match status" value="1"/>
</dbReference>
<organism evidence="5 6">
    <name type="scientific">Catenuloplanes nepalensis</name>
    <dbReference type="NCBI Taxonomy" id="587533"/>
    <lineage>
        <taxon>Bacteria</taxon>
        <taxon>Bacillati</taxon>
        <taxon>Actinomycetota</taxon>
        <taxon>Actinomycetes</taxon>
        <taxon>Micromonosporales</taxon>
        <taxon>Micromonosporaceae</taxon>
        <taxon>Catenuloplanes</taxon>
    </lineage>
</organism>
<evidence type="ECO:0000259" key="4">
    <source>
        <dbReference type="Pfam" id="PF00296"/>
    </source>
</evidence>
<dbReference type="EMBL" id="JAUSRA010000001">
    <property type="protein sequence ID" value="MDP9796198.1"/>
    <property type="molecule type" value="Genomic_DNA"/>
</dbReference>
<reference evidence="5 6" key="1">
    <citation type="submission" date="2023-07" db="EMBL/GenBank/DDBJ databases">
        <title>Sequencing the genomes of 1000 actinobacteria strains.</title>
        <authorList>
            <person name="Klenk H.-P."/>
        </authorList>
    </citation>
    <scope>NUCLEOTIDE SEQUENCE [LARGE SCALE GENOMIC DNA]</scope>
    <source>
        <strain evidence="5 6">DSM 44710</strain>
    </source>
</reference>
<dbReference type="InterPro" id="IPR011251">
    <property type="entry name" value="Luciferase-like_dom"/>
</dbReference>
<feature type="domain" description="Luciferase-like" evidence="4">
    <location>
        <begin position="7"/>
        <end position="297"/>
    </location>
</feature>
<protein>
    <submittedName>
        <fullName evidence="5">FMN-dependent luciferase-like monooxygenase</fullName>
    </submittedName>
</protein>
<gene>
    <name evidence="5" type="ORF">J2S43_004710</name>
</gene>
<name>A0ABT9MXQ5_9ACTN</name>